<dbReference type="SFLD" id="SFLDF00288">
    <property type="entry name" value="HemN-like__clustered_with_nucl"/>
    <property type="match status" value="1"/>
</dbReference>
<dbReference type="InterPro" id="IPR034505">
    <property type="entry name" value="Coproporphyrinogen-III_oxidase"/>
</dbReference>
<dbReference type="SMART" id="SM00729">
    <property type="entry name" value="Elp3"/>
    <property type="match status" value="1"/>
</dbReference>
<dbReference type="GO" id="GO:0046872">
    <property type="term" value="F:metal ion binding"/>
    <property type="evidence" value="ECO:0007669"/>
    <property type="project" value="UniProtKB-UniRule"/>
</dbReference>
<dbReference type="EMBL" id="FMWK01000005">
    <property type="protein sequence ID" value="SCZ78507.1"/>
    <property type="molecule type" value="Genomic_DNA"/>
</dbReference>
<keyword evidence="9" id="KW-0963">Cytoplasm</keyword>
<evidence type="ECO:0000313" key="12">
    <source>
        <dbReference type="Proteomes" id="UP000199428"/>
    </source>
</evidence>
<dbReference type="SFLD" id="SFLDG01065">
    <property type="entry name" value="anaerobic_coproporphyrinogen-I"/>
    <property type="match status" value="1"/>
</dbReference>
<organism evidence="11 12">
    <name type="scientific">Pseudobutyrivibrio xylanivorans</name>
    <dbReference type="NCBI Taxonomy" id="185007"/>
    <lineage>
        <taxon>Bacteria</taxon>
        <taxon>Bacillati</taxon>
        <taxon>Bacillota</taxon>
        <taxon>Clostridia</taxon>
        <taxon>Lachnospirales</taxon>
        <taxon>Lachnospiraceae</taxon>
        <taxon>Pseudobutyrivibrio</taxon>
    </lineage>
</organism>
<keyword evidence="5 9" id="KW-0479">Metal-binding</keyword>
<evidence type="ECO:0000256" key="1">
    <source>
        <dbReference type="ARBA" id="ARBA00006100"/>
    </source>
</evidence>
<dbReference type="CDD" id="cd01335">
    <property type="entry name" value="Radical_SAM"/>
    <property type="match status" value="1"/>
</dbReference>
<evidence type="ECO:0000256" key="8">
    <source>
        <dbReference type="ARBA" id="ARBA00023186"/>
    </source>
</evidence>
<comment type="similarity">
    <text evidence="1">Belongs to the anaerobic coproporphyrinogen-III oxidase family. HemW subfamily.</text>
</comment>
<evidence type="ECO:0000259" key="10">
    <source>
        <dbReference type="PROSITE" id="PS51918"/>
    </source>
</evidence>
<dbReference type="InterPro" id="IPR004559">
    <property type="entry name" value="HemW-like"/>
</dbReference>
<protein>
    <recommendedName>
        <fullName evidence="2 9">Heme chaperone HemW</fullName>
    </recommendedName>
</protein>
<dbReference type="GO" id="GO:0051539">
    <property type="term" value="F:4 iron, 4 sulfur cluster binding"/>
    <property type="evidence" value="ECO:0007669"/>
    <property type="project" value="UniProtKB-UniRule"/>
</dbReference>
<evidence type="ECO:0000256" key="5">
    <source>
        <dbReference type="ARBA" id="ARBA00022723"/>
    </source>
</evidence>
<gene>
    <name evidence="11" type="ORF">SAMN02910350_01318</name>
</gene>
<evidence type="ECO:0000313" key="11">
    <source>
        <dbReference type="EMBL" id="SCZ78507.1"/>
    </source>
</evidence>
<dbReference type="Proteomes" id="UP000199428">
    <property type="component" value="Unassembled WGS sequence"/>
</dbReference>
<evidence type="ECO:0000256" key="7">
    <source>
        <dbReference type="ARBA" id="ARBA00023014"/>
    </source>
</evidence>
<dbReference type="GO" id="GO:0006779">
    <property type="term" value="P:porphyrin-containing compound biosynthetic process"/>
    <property type="evidence" value="ECO:0007669"/>
    <property type="project" value="InterPro"/>
</dbReference>
<evidence type="ECO:0000256" key="9">
    <source>
        <dbReference type="RuleBase" id="RU364116"/>
    </source>
</evidence>
<evidence type="ECO:0000256" key="3">
    <source>
        <dbReference type="ARBA" id="ARBA00022617"/>
    </source>
</evidence>
<comment type="function">
    <text evidence="9">Probably acts as a heme chaperone, transferring heme to an unknown acceptor. Binds one molecule of heme per monomer, possibly covalently. Binds 1 [4Fe-4S] cluster. The cluster is coordinated with 3 cysteines and an exchangeable S-adenosyl-L-methionine.</text>
</comment>
<dbReference type="Gene3D" id="3.20.20.70">
    <property type="entry name" value="Aldolase class I"/>
    <property type="match status" value="1"/>
</dbReference>
<keyword evidence="4 9" id="KW-0949">S-adenosyl-L-methionine</keyword>
<sequence>MTPIELYIHIPFCVKKCLYCDFLSGVFDEKMQRRYTAALCTEIKYVAATHPGCIISTIYVGGGTPSWLSEDLMDAIITTVKESFKLDPLAEISVECNPGTLSAEKLNVYRSIGINRLSIGLQSANDDELKELGRIHDYNRFLHTFDLVRKAGFDNVNVDIMTGLPHQTVAKLEKTLNSVTMLRPEHISAYSLIIEKGTPFYEKYRFDAVKQQAGMETEELPTDEEAYRLYKFTMEYLEGKGYKRYEISNYARNGKICRHNVGYWDRVPYLGVGLGSASLFDNVRTTNLRDIYKYVEISEAIEAGNIPPSELSSPYFDSEEQLSKKDAMEEFMFLGLRKIDGVARSDFYQMFGIDIEAIYGPIITALRNQGFMEAKEGRLFLTDIGIDVSNQVLSKFLLDK</sequence>
<dbReference type="PROSITE" id="PS51918">
    <property type="entry name" value="RADICAL_SAM"/>
    <property type="match status" value="1"/>
</dbReference>
<dbReference type="InterPro" id="IPR013785">
    <property type="entry name" value="Aldolase_TIM"/>
</dbReference>
<reference evidence="11 12" key="1">
    <citation type="submission" date="2016-10" db="EMBL/GenBank/DDBJ databases">
        <authorList>
            <person name="de Groot N.N."/>
        </authorList>
    </citation>
    <scope>NUCLEOTIDE SEQUENCE [LARGE SCALE GENOMIC DNA]</scope>
    <source>
        <strain evidence="11 12">DSM 10317</strain>
    </source>
</reference>
<dbReference type="GO" id="GO:0004109">
    <property type="term" value="F:coproporphyrinogen oxidase activity"/>
    <property type="evidence" value="ECO:0007669"/>
    <property type="project" value="InterPro"/>
</dbReference>
<dbReference type="SUPFAM" id="SSF102114">
    <property type="entry name" value="Radical SAM enzymes"/>
    <property type="match status" value="1"/>
</dbReference>
<dbReference type="Pfam" id="PF04055">
    <property type="entry name" value="Radical_SAM"/>
    <property type="match status" value="1"/>
</dbReference>
<evidence type="ECO:0000256" key="6">
    <source>
        <dbReference type="ARBA" id="ARBA00023004"/>
    </source>
</evidence>
<dbReference type="NCBIfam" id="TIGR00539">
    <property type="entry name" value="hemN_rel"/>
    <property type="match status" value="1"/>
</dbReference>
<dbReference type="SFLD" id="SFLDG01082">
    <property type="entry name" value="B12-binding_domain_containing"/>
    <property type="match status" value="1"/>
</dbReference>
<accession>A0A1G5RX65</accession>
<keyword evidence="7 9" id="KW-0411">Iron-sulfur</keyword>
<feature type="domain" description="Radical SAM core" evidence="10">
    <location>
        <begin position="1"/>
        <end position="240"/>
    </location>
</feature>
<dbReference type="SFLD" id="SFLDF00562">
    <property type="entry name" value="HemN-like__clustered_with_heat"/>
    <property type="match status" value="1"/>
</dbReference>
<dbReference type="InterPro" id="IPR010723">
    <property type="entry name" value="HemN_C"/>
</dbReference>
<dbReference type="InterPro" id="IPR006638">
    <property type="entry name" value="Elp3/MiaA/NifB-like_rSAM"/>
</dbReference>
<dbReference type="GO" id="GO:0005737">
    <property type="term" value="C:cytoplasm"/>
    <property type="evidence" value="ECO:0007669"/>
    <property type="project" value="UniProtKB-SubCell"/>
</dbReference>
<dbReference type="PANTHER" id="PTHR13932:SF5">
    <property type="entry name" value="RADICAL S-ADENOSYL METHIONINE DOMAIN-CONTAINING PROTEIN 1, MITOCHONDRIAL"/>
    <property type="match status" value="1"/>
</dbReference>
<dbReference type="SFLD" id="SFLDS00029">
    <property type="entry name" value="Radical_SAM"/>
    <property type="match status" value="1"/>
</dbReference>
<name>A0A1G5RX65_PSEXY</name>
<dbReference type="RefSeq" id="WP_090162201.1">
    <property type="nucleotide sequence ID" value="NZ_FMWK01000005.1"/>
</dbReference>
<evidence type="ECO:0000256" key="4">
    <source>
        <dbReference type="ARBA" id="ARBA00022691"/>
    </source>
</evidence>
<keyword evidence="6 9" id="KW-0408">Iron</keyword>
<proteinExistence type="inferred from homology"/>
<dbReference type="PANTHER" id="PTHR13932">
    <property type="entry name" value="COPROPORPHYRINIGEN III OXIDASE"/>
    <property type="match status" value="1"/>
</dbReference>
<keyword evidence="3 9" id="KW-0349">Heme</keyword>
<dbReference type="InterPro" id="IPR007197">
    <property type="entry name" value="rSAM"/>
</dbReference>
<evidence type="ECO:0000256" key="2">
    <source>
        <dbReference type="ARBA" id="ARBA00017228"/>
    </source>
</evidence>
<dbReference type="AlphaFoldDB" id="A0A1G5RX65"/>
<keyword evidence="8 9" id="KW-0143">Chaperone</keyword>
<dbReference type="InterPro" id="IPR058240">
    <property type="entry name" value="rSAM_sf"/>
</dbReference>
<keyword evidence="9" id="KW-0004">4Fe-4S</keyword>
<comment type="subcellular location">
    <subcellularLocation>
        <location evidence="9">Cytoplasm</location>
    </subcellularLocation>
</comment>
<dbReference type="Pfam" id="PF06969">
    <property type="entry name" value="HemN_C"/>
    <property type="match status" value="1"/>
</dbReference>